<evidence type="ECO:0000313" key="2">
    <source>
        <dbReference type="Proteomes" id="UP000261660"/>
    </source>
</evidence>
<name>A0A3Q3GSZ7_9LABR</name>
<organism evidence="1 2">
    <name type="scientific">Labrus bergylta</name>
    <name type="common">ballan wrasse</name>
    <dbReference type="NCBI Taxonomy" id="56723"/>
    <lineage>
        <taxon>Eukaryota</taxon>
        <taxon>Metazoa</taxon>
        <taxon>Chordata</taxon>
        <taxon>Craniata</taxon>
        <taxon>Vertebrata</taxon>
        <taxon>Euteleostomi</taxon>
        <taxon>Actinopterygii</taxon>
        <taxon>Neopterygii</taxon>
        <taxon>Teleostei</taxon>
        <taxon>Neoteleostei</taxon>
        <taxon>Acanthomorphata</taxon>
        <taxon>Eupercaria</taxon>
        <taxon>Labriformes</taxon>
        <taxon>Labridae</taxon>
        <taxon>Labrus</taxon>
    </lineage>
</organism>
<keyword evidence="2" id="KW-1185">Reference proteome</keyword>
<proteinExistence type="predicted"/>
<protein>
    <submittedName>
        <fullName evidence="1">Uncharacterized protein</fullName>
    </submittedName>
</protein>
<dbReference type="InParanoid" id="A0A3Q3GSZ7"/>
<dbReference type="GeneTree" id="ENSGT00940000177696"/>
<reference evidence="1" key="2">
    <citation type="submission" date="2025-09" db="UniProtKB">
        <authorList>
            <consortium name="Ensembl"/>
        </authorList>
    </citation>
    <scope>IDENTIFICATION</scope>
</reference>
<dbReference type="Ensembl" id="ENSLBET00000035928.1">
    <property type="protein sequence ID" value="ENSLBEP00000034444.1"/>
    <property type="gene ID" value="ENSLBEG00000025906.1"/>
</dbReference>
<dbReference type="Proteomes" id="UP000261660">
    <property type="component" value="Unplaced"/>
</dbReference>
<sequence length="88" mass="9491">MHSEAERCKSIVAHILTTRLIRVAHEFTLFIVVDGFAPDGCQYDAEDDEESEPDFAHKGGVVGNLIQKTCEEAPAHFASGCGGSLSNL</sequence>
<dbReference type="AlphaFoldDB" id="A0A3Q3GSZ7"/>
<reference evidence="1" key="1">
    <citation type="submission" date="2025-08" db="UniProtKB">
        <authorList>
            <consortium name="Ensembl"/>
        </authorList>
    </citation>
    <scope>IDENTIFICATION</scope>
</reference>
<accession>A0A3Q3GSZ7</accession>
<evidence type="ECO:0000313" key="1">
    <source>
        <dbReference type="Ensembl" id="ENSLBEP00000034444.1"/>
    </source>
</evidence>